<dbReference type="Proteomes" id="UP000320762">
    <property type="component" value="Unassembled WGS sequence"/>
</dbReference>
<organism evidence="2 3">
    <name type="scientific">Schizophyllum amplum</name>
    <dbReference type="NCBI Taxonomy" id="97359"/>
    <lineage>
        <taxon>Eukaryota</taxon>
        <taxon>Fungi</taxon>
        <taxon>Dikarya</taxon>
        <taxon>Basidiomycota</taxon>
        <taxon>Agaricomycotina</taxon>
        <taxon>Agaricomycetes</taxon>
        <taxon>Agaricomycetidae</taxon>
        <taxon>Agaricales</taxon>
        <taxon>Schizophyllaceae</taxon>
        <taxon>Schizophyllum</taxon>
    </lineage>
</organism>
<name>A0A550CXH2_9AGAR</name>
<dbReference type="AlphaFoldDB" id="A0A550CXH2"/>
<dbReference type="EMBL" id="VDMD01000001">
    <property type="protein sequence ID" value="TRM69492.1"/>
    <property type="molecule type" value="Genomic_DNA"/>
</dbReference>
<accession>A0A550CXH2</accession>
<dbReference type="InterPro" id="IPR004354">
    <property type="entry name" value="Meiotic_Rec114"/>
</dbReference>
<dbReference type="Pfam" id="PF03525">
    <property type="entry name" value="Meiotic_rec114"/>
    <property type="match status" value="1"/>
</dbReference>
<feature type="compositionally biased region" description="Low complexity" evidence="1">
    <location>
        <begin position="241"/>
        <end position="258"/>
    </location>
</feature>
<dbReference type="OrthoDB" id="3364736at2759"/>
<sequence length="392" mass="42256">MSFSTTTSSSYVLSKYSKSYPSSAESSAEWQHFINPIIRLVLDVRKRSDGGELESVRLRILWSMNADDMAGANDVVFEDLELLSFAALLPRPSQRSNNPQGLPLKAVYRDSVVGIRYLSQREGDPSSNFRRFQVTFSSTTAAAQFIDSISSVCPCKANPPPANQSLTRQATLMGTPARPSPYSRPSVTPTRLPYAADKSIRAVDNTMLLHSAPSFALETQSSPQSHFVAPTPPSGLRKLPEALSPLVSSPSSLTPPSSYGNAYHNQQTSGASSQTPTAQADAPPPQSVLASRSMAPSQSPTVGLASVSASDSEMMPPPSLAASLSGSASQIQETDDRRDPLLAVIRQTSGLYDMPSDQLERVVGEIIREENFISLVEKIGCLWRIKSYLGVS</sequence>
<reference evidence="2 3" key="1">
    <citation type="journal article" date="2019" name="New Phytol.">
        <title>Comparative genomics reveals unique wood-decay strategies and fruiting body development in the Schizophyllaceae.</title>
        <authorList>
            <person name="Almasi E."/>
            <person name="Sahu N."/>
            <person name="Krizsan K."/>
            <person name="Balint B."/>
            <person name="Kovacs G.M."/>
            <person name="Kiss B."/>
            <person name="Cseklye J."/>
            <person name="Drula E."/>
            <person name="Henrissat B."/>
            <person name="Nagy I."/>
            <person name="Chovatia M."/>
            <person name="Adam C."/>
            <person name="LaButti K."/>
            <person name="Lipzen A."/>
            <person name="Riley R."/>
            <person name="Grigoriev I.V."/>
            <person name="Nagy L.G."/>
        </authorList>
    </citation>
    <scope>NUCLEOTIDE SEQUENCE [LARGE SCALE GENOMIC DNA]</scope>
    <source>
        <strain evidence="2 3">NL-1724</strain>
    </source>
</reference>
<evidence type="ECO:0000313" key="3">
    <source>
        <dbReference type="Proteomes" id="UP000320762"/>
    </source>
</evidence>
<feature type="compositionally biased region" description="Polar residues" evidence="1">
    <location>
        <begin position="259"/>
        <end position="273"/>
    </location>
</feature>
<feature type="region of interest" description="Disordered" evidence="1">
    <location>
        <begin position="217"/>
        <end position="338"/>
    </location>
</feature>
<comment type="caution">
    <text evidence="2">The sequence shown here is derived from an EMBL/GenBank/DDBJ whole genome shotgun (WGS) entry which is preliminary data.</text>
</comment>
<feature type="compositionally biased region" description="Polar residues" evidence="1">
    <location>
        <begin position="288"/>
        <end position="311"/>
    </location>
</feature>
<gene>
    <name evidence="2" type="ORF">BD626DRAFT_624845</name>
</gene>
<dbReference type="GO" id="GO:0007131">
    <property type="term" value="P:reciprocal meiotic recombination"/>
    <property type="evidence" value="ECO:0007669"/>
    <property type="project" value="InterPro"/>
</dbReference>
<evidence type="ECO:0000256" key="1">
    <source>
        <dbReference type="SAM" id="MobiDB-lite"/>
    </source>
</evidence>
<proteinExistence type="predicted"/>
<feature type="compositionally biased region" description="Low complexity" evidence="1">
    <location>
        <begin position="320"/>
        <end position="329"/>
    </location>
</feature>
<keyword evidence="3" id="KW-1185">Reference proteome</keyword>
<evidence type="ECO:0000313" key="2">
    <source>
        <dbReference type="EMBL" id="TRM69492.1"/>
    </source>
</evidence>
<protein>
    <submittedName>
        <fullName evidence="2">Uncharacterized protein</fullName>
    </submittedName>
</protein>